<sequence length="127" mass="13704">GTTTAARLLGQFGDIRRFTSAKAFAAFLGVTPMQRSSGTSLKGRTIISRSGSTSLRAALYMPGLVAKRHNPLLNTFAERLTKNGMSNKAVISAVVHKLTHLIYGVIRTGKPFDPKYLSKKLAIQDGI</sequence>
<protein>
    <submittedName>
        <fullName evidence="2">Transposase</fullName>
    </submittedName>
</protein>
<dbReference type="PANTHER" id="PTHR33055:SF3">
    <property type="entry name" value="PUTATIVE TRANSPOSASE FOR IS117-RELATED"/>
    <property type="match status" value="1"/>
</dbReference>
<dbReference type="Proteomes" id="UP000474565">
    <property type="component" value="Unassembled WGS sequence"/>
</dbReference>
<dbReference type="GO" id="GO:0003677">
    <property type="term" value="F:DNA binding"/>
    <property type="evidence" value="ECO:0007669"/>
    <property type="project" value="InterPro"/>
</dbReference>
<evidence type="ECO:0000313" key="2">
    <source>
        <dbReference type="EMBL" id="MYM85533.1"/>
    </source>
</evidence>
<dbReference type="GO" id="GO:0006313">
    <property type="term" value="P:DNA transposition"/>
    <property type="evidence" value="ECO:0007669"/>
    <property type="project" value="InterPro"/>
</dbReference>
<dbReference type="AlphaFoldDB" id="A0A6L8MU08"/>
<organism evidence="2 3">
    <name type="scientific">Duganella lactea</name>
    <dbReference type="NCBI Taxonomy" id="2692173"/>
    <lineage>
        <taxon>Bacteria</taxon>
        <taxon>Pseudomonadati</taxon>
        <taxon>Pseudomonadota</taxon>
        <taxon>Betaproteobacteria</taxon>
        <taxon>Burkholderiales</taxon>
        <taxon>Oxalobacteraceae</taxon>
        <taxon>Telluria group</taxon>
        <taxon>Duganella</taxon>
    </lineage>
</organism>
<dbReference type="PANTHER" id="PTHR33055">
    <property type="entry name" value="TRANSPOSASE FOR INSERTION SEQUENCE ELEMENT IS1111A"/>
    <property type="match status" value="1"/>
</dbReference>
<comment type="caution">
    <text evidence="2">The sequence shown here is derived from an EMBL/GenBank/DDBJ whole genome shotgun (WGS) entry which is preliminary data.</text>
</comment>
<proteinExistence type="predicted"/>
<reference evidence="2 3" key="1">
    <citation type="submission" date="2019-12" db="EMBL/GenBank/DDBJ databases">
        <title>Novel species isolated from a subtropical stream in China.</title>
        <authorList>
            <person name="Lu H."/>
        </authorList>
    </citation>
    <scope>NUCLEOTIDE SEQUENCE [LARGE SCALE GENOMIC DNA]</scope>
    <source>
        <strain evidence="2 3">FT50W</strain>
    </source>
</reference>
<accession>A0A6L8MU08</accession>
<feature type="non-terminal residue" evidence="2">
    <location>
        <position position="1"/>
    </location>
</feature>
<feature type="domain" description="Transposase IS116/IS110/IS902 C-terminal" evidence="1">
    <location>
        <begin position="1"/>
        <end position="76"/>
    </location>
</feature>
<dbReference type="InterPro" id="IPR003346">
    <property type="entry name" value="Transposase_20"/>
</dbReference>
<dbReference type="InterPro" id="IPR047650">
    <property type="entry name" value="Transpos_IS110"/>
</dbReference>
<gene>
    <name evidence="2" type="ORF">GTP44_26905</name>
</gene>
<dbReference type="GO" id="GO:0004803">
    <property type="term" value="F:transposase activity"/>
    <property type="evidence" value="ECO:0007669"/>
    <property type="project" value="InterPro"/>
</dbReference>
<dbReference type="EMBL" id="WWCP01000103">
    <property type="protein sequence ID" value="MYM85533.1"/>
    <property type="molecule type" value="Genomic_DNA"/>
</dbReference>
<evidence type="ECO:0000313" key="3">
    <source>
        <dbReference type="Proteomes" id="UP000474565"/>
    </source>
</evidence>
<name>A0A6L8MU08_9BURK</name>
<dbReference type="RefSeq" id="WP_161021808.1">
    <property type="nucleotide sequence ID" value="NZ_WWCP01000103.1"/>
</dbReference>
<evidence type="ECO:0000259" key="1">
    <source>
        <dbReference type="Pfam" id="PF02371"/>
    </source>
</evidence>
<dbReference type="Pfam" id="PF02371">
    <property type="entry name" value="Transposase_20"/>
    <property type="match status" value="1"/>
</dbReference>